<dbReference type="OrthoDB" id="2931714at2"/>
<keyword evidence="3" id="KW-1185">Reference proteome</keyword>
<protein>
    <submittedName>
        <fullName evidence="2">Uncharacterized protein</fullName>
    </submittedName>
</protein>
<gene>
    <name evidence="2" type="ordered locus">BPUM_1645</name>
</gene>
<evidence type="ECO:0000256" key="1">
    <source>
        <dbReference type="SAM" id="Phobius"/>
    </source>
</evidence>
<dbReference type="STRING" id="315750.BPUM_1645"/>
<reference evidence="2 3" key="2">
    <citation type="journal article" date="2013" name="Extremophiles">
        <title>An ICEBs1-like element may be associated with the extreme radiation and desiccation resistance of Bacillus pumilus SAFR-032 spores.</title>
        <authorList>
            <person name="Tirumalai M.R."/>
            <person name="Fox G.E."/>
        </authorList>
    </citation>
    <scope>NUCLEOTIDE SEQUENCE [LARGE SCALE GENOMIC DNA]</scope>
    <source>
        <strain evidence="2 3">SAFR-032</strain>
    </source>
</reference>
<organism evidence="2 3">
    <name type="scientific">Bacillus pumilus (strain SAFR-032)</name>
    <dbReference type="NCBI Taxonomy" id="315750"/>
    <lineage>
        <taxon>Bacteria</taxon>
        <taxon>Bacillati</taxon>
        <taxon>Bacillota</taxon>
        <taxon>Bacilli</taxon>
        <taxon>Bacillales</taxon>
        <taxon>Bacillaceae</taxon>
        <taxon>Bacillus</taxon>
    </lineage>
</organism>
<keyword evidence="1" id="KW-0812">Transmembrane</keyword>
<reference evidence="2 3" key="1">
    <citation type="journal article" date="2007" name="PLoS ONE">
        <title>Paradoxical DNA repair and peroxide resistance gene conservation in Bacillus pumilus SAFR-032.</title>
        <authorList>
            <person name="Gioia J."/>
            <person name="Yerrapragada S."/>
            <person name="Qin X."/>
            <person name="Jiang H."/>
            <person name="Igboeli O.C."/>
            <person name="Muzny D."/>
            <person name="Dugan-Rocha S."/>
            <person name="Ding Y."/>
            <person name="Hawes A."/>
            <person name="Liu W."/>
            <person name="Perez L."/>
            <person name="Kovar C."/>
            <person name="Dinh H."/>
            <person name="Lee S."/>
            <person name="Nazareth L."/>
            <person name="Blyth P."/>
            <person name="Holder M."/>
            <person name="Buhay C."/>
            <person name="Tirumalai M.R."/>
            <person name="Liu Y."/>
            <person name="Dasgupta I."/>
            <person name="Bokhetache L."/>
            <person name="Fujita M."/>
            <person name="Karouia F."/>
            <person name="Eswara Moorthy P."/>
            <person name="Siefert J."/>
            <person name="Uzman A."/>
            <person name="Buzumbo P."/>
            <person name="Verma A."/>
            <person name="Zwiya H."/>
            <person name="McWilliams B.D."/>
            <person name="Olowu A."/>
            <person name="Clinkenbeard K.D."/>
            <person name="Newcombe D."/>
            <person name="Golebiewski L."/>
            <person name="Petrosino J.F."/>
            <person name="Nicholson W.L."/>
            <person name="Fox G.E."/>
            <person name="Venkateswaran K."/>
            <person name="Highlander S.K."/>
            <person name="Weinstock G.M."/>
        </authorList>
    </citation>
    <scope>NUCLEOTIDE SEQUENCE [LARGE SCALE GENOMIC DNA]</scope>
    <source>
        <strain evidence="2 3">SAFR-032</strain>
    </source>
</reference>
<feature type="transmembrane region" description="Helical" evidence="1">
    <location>
        <begin position="86"/>
        <end position="103"/>
    </location>
</feature>
<dbReference type="eggNOG" id="ENOG5030E2G">
    <property type="taxonomic scope" value="Bacteria"/>
</dbReference>
<dbReference type="Proteomes" id="UP000001355">
    <property type="component" value="Chromosome"/>
</dbReference>
<evidence type="ECO:0000313" key="2">
    <source>
        <dbReference type="EMBL" id="ABV62326.2"/>
    </source>
</evidence>
<dbReference type="EMBL" id="CP000813">
    <property type="protein sequence ID" value="ABV62326.2"/>
    <property type="molecule type" value="Genomic_DNA"/>
</dbReference>
<sequence length="158" mass="18745">MSKKKKTTTNNKQKSERKNEQLKELEDVIYTYPEKDLIAYFKEIFIFGKKKEHYQRNLSLLHSLDIDSIDFAIARFYHMDNSLDPVRRNLMAVMPLFVAYLTIAFNVNVIKWIGFGFVTISVLAVLRQLDKDRKNRIVTGYMLKTFEQVKARKEKDEK</sequence>
<dbReference type="AlphaFoldDB" id="A8FDK9"/>
<dbReference type="GeneID" id="23399399"/>
<evidence type="ECO:0000313" key="3">
    <source>
        <dbReference type="Proteomes" id="UP000001355"/>
    </source>
</evidence>
<proteinExistence type="predicted"/>
<keyword evidence="1" id="KW-0472">Membrane</keyword>
<keyword evidence="1" id="KW-1133">Transmembrane helix</keyword>
<reference evidence="2 3" key="3">
    <citation type="journal article" date="2013" name="PLoS ONE">
        <title>Candidate genes that may be responsible for the unusual resistances exhibited by Bacillus pumilus SAFR-032 spores.</title>
        <authorList>
            <person name="Tirumalai M.R."/>
            <person name="Rastogi R."/>
            <person name="Zamani N."/>
            <person name="O'Bryant Williams E."/>
            <person name="Allen S."/>
            <person name="Diouf F."/>
            <person name="Kwende S."/>
            <person name="Weinstock G.M."/>
            <person name="Venkateswaran K.J."/>
            <person name="Fox G.E."/>
        </authorList>
    </citation>
    <scope>NUCLEOTIDE SEQUENCE [LARGE SCALE GENOMIC DNA]</scope>
    <source>
        <strain evidence="2 3">SAFR-032</strain>
    </source>
</reference>
<dbReference type="KEGG" id="bpu:BPUM_1645"/>
<dbReference type="RefSeq" id="WP_049754903.1">
    <property type="nucleotide sequence ID" value="NC_009848.4"/>
</dbReference>
<feature type="transmembrane region" description="Helical" evidence="1">
    <location>
        <begin position="109"/>
        <end position="126"/>
    </location>
</feature>
<accession>A8FDK9</accession>
<name>A8FDK9_BACP2</name>